<comment type="caution">
    <text evidence="1">The sequence shown here is derived from an EMBL/GenBank/DDBJ whole genome shotgun (WGS) entry which is preliminary data.</text>
</comment>
<dbReference type="EMBL" id="JAQIZT010000002">
    <property type="protein sequence ID" value="KAJ7005931.1"/>
    <property type="molecule type" value="Genomic_DNA"/>
</dbReference>
<dbReference type="AlphaFoldDB" id="A0AAD6WBQ2"/>
<sequence length="129" mass="14537">MNKRVSVLVKSSFSRLFHLGYQEMSMISFHPERFSSCHHNGSSFGSAITPAERALVRYILTVLSFGLDRMQQASQMPTCSPNKARKEKLGDRIAKLCKQFSCTLWKGNLNFFAVNFAAPQSIVYIIIIG</sequence>
<evidence type="ECO:0000313" key="2">
    <source>
        <dbReference type="Proteomes" id="UP001164929"/>
    </source>
</evidence>
<reference evidence="1" key="1">
    <citation type="journal article" date="2023" name="Mol. Ecol. Resour.">
        <title>Chromosome-level genome assembly of a triploid poplar Populus alba 'Berolinensis'.</title>
        <authorList>
            <person name="Chen S."/>
            <person name="Yu Y."/>
            <person name="Wang X."/>
            <person name="Wang S."/>
            <person name="Zhang T."/>
            <person name="Zhou Y."/>
            <person name="He R."/>
            <person name="Meng N."/>
            <person name="Wang Y."/>
            <person name="Liu W."/>
            <person name="Liu Z."/>
            <person name="Liu J."/>
            <person name="Guo Q."/>
            <person name="Huang H."/>
            <person name="Sederoff R.R."/>
            <person name="Wang G."/>
            <person name="Qu G."/>
            <person name="Chen S."/>
        </authorList>
    </citation>
    <scope>NUCLEOTIDE SEQUENCE</scope>
    <source>
        <strain evidence="1">SC-2020</strain>
    </source>
</reference>
<keyword evidence="2" id="KW-1185">Reference proteome</keyword>
<name>A0AAD6WBQ2_9ROSI</name>
<proteinExistence type="predicted"/>
<evidence type="ECO:0000313" key="1">
    <source>
        <dbReference type="EMBL" id="KAJ7005931.1"/>
    </source>
</evidence>
<dbReference type="Proteomes" id="UP001164929">
    <property type="component" value="Chromosome 2"/>
</dbReference>
<protein>
    <submittedName>
        <fullName evidence="1">Uncharacterized protein</fullName>
    </submittedName>
</protein>
<gene>
    <name evidence="1" type="ORF">NC653_005308</name>
</gene>
<accession>A0AAD6WBQ2</accession>
<organism evidence="1 2">
    <name type="scientific">Populus alba x Populus x berolinensis</name>
    <dbReference type="NCBI Taxonomy" id="444605"/>
    <lineage>
        <taxon>Eukaryota</taxon>
        <taxon>Viridiplantae</taxon>
        <taxon>Streptophyta</taxon>
        <taxon>Embryophyta</taxon>
        <taxon>Tracheophyta</taxon>
        <taxon>Spermatophyta</taxon>
        <taxon>Magnoliopsida</taxon>
        <taxon>eudicotyledons</taxon>
        <taxon>Gunneridae</taxon>
        <taxon>Pentapetalae</taxon>
        <taxon>rosids</taxon>
        <taxon>fabids</taxon>
        <taxon>Malpighiales</taxon>
        <taxon>Salicaceae</taxon>
        <taxon>Saliceae</taxon>
        <taxon>Populus</taxon>
    </lineage>
</organism>